<dbReference type="Pfam" id="PF02092">
    <property type="entry name" value="tRNA_synt_2f"/>
    <property type="match status" value="1"/>
</dbReference>
<dbReference type="InterPro" id="IPR015944">
    <property type="entry name" value="Gly-tRNA-synth_bsu"/>
</dbReference>
<dbReference type="NCBIfam" id="TIGR00211">
    <property type="entry name" value="glyS"/>
    <property type="match status" value="1"/>
</dbReference>
<protein>
    <recommendedName>
        <fullName evidence="10">Glycine--tRNA ligase beta subunit</fullName>
        <ecNumber evidence="10">6.1.1.14</ecNumber>
    </recommendedName>
    <alternativeName>
        <fullName evidence="10">Glycyl-tRNA synthetase beta subunit</fullName>
        <shortName evidence="10">GlyRS</shortName>
    </alternativeName>
</protein>
<evidence type="ECO:0000256" key="10">
    <source>
        <dbReference type="HAMAP-Rule" id="MF_00255"/>
    </source>
</evidence>
<feature type="domain" description="DALR anticodon binding" evidence="11">
    <location>
        <begin position="587"/>
        <end position="681"/>
    </location>
</feature>
<evidence type="ECO:0000259" key="11">
    <source>
        <dbReference type="Pfam" id="PF05746"/>
    </source>
</evidence>
<proteinExistence type="inferred from homology"/>
<keyword evidence="8 10" id="KW-0030">Aminoacyl-tRNA synthetase</keyword>
<comment type="subunit">
    <text evidence="10">Tetramer of two alpha and two beta subunits.</text>
</comment>
<dbReference type="PANTHER" id="PTHR30075">
    <property type="entry name" value="GLYCYL-TRNA SYNTHETASE"/>
    <property type="match status" value="1"/>
</dbReference>
<evidence type="ECO:0000256" key="6">
    <source>
        <dbReference type="ARBA" id="ARBA00022840"/>
    </source>
</evidence>
<evidence type="ECO:0000256" key="2">
    <source>
        <dbReference type="ARBA" id="ARBA00008226"/>
    </source>
</evidence>
<dbReference type="RefSeq" id="WP_338451583.1">
    <property type="nucleotide sequence ID" value="NZ_CP137640.1"/>
</dbReference>
<name>A0ABZ2CL37_9BACI</name>
<keyword evidence="4 10" id="KW-0436">Ligase</keyword>
<evidence type="ECO:0000256" key="7">
    <source>
        <dbReference type="ARBA" id="ARBA00022917"/>
    </source>
</evidence>
<dbReference type="PANTHER" id="PTHR30075:SF2">
    <property type="entry name" value="GLYCINE--TRNA LIGASE, CHLOROPLASTIC_MITOCHONDRIAL 2"/>
    <property type="match status" value="1"/>
</dbReference>
<keyword evidence="3 10" id="KW-0963">Cytoplasm</keyword>
<dbReference type="EMBL" id="CP137640">
    <property type="protein sequence ID" value="WVX82687.1"/>
    <property type="molecule type" value="Genomic_DNA"/>
</dbReference>
<evidence type="ECO:0000313" key="12">
    <source>
        <dbReference type="EMBL" id="WVX82687.1"/>
    </source>
</evidence>
<comment type="similarity">
    <text evidence="2 10">Belongs to the class-II aminoacyl-tRNA synthetase family.</text>
</comment>
<sequence length="691" mass="78986">MVVTKDILLEIGLEEMPARVVTNSMNQLAEKVQSWLDTKQIQYRELKAFSTPRRLTVLVKEVDEAQADIHEEAKGPAKKIAQNEAGEWTKAAIGFSRGQGMTVEDIYFKEINGVEYAHVKKFIEGQETFTLLPELKDIILSLTFPKNMRWADHDLRYIRPIKWIAALFGQEVIPFTITNVETARHSQGHRFLGNELEFASPADYEQAMAQQYVVADPLKRKQTILDQLKKLEEENNWEIPVDPDLLEEVNNLVEYPTTLYGKFEEEFLELPEEVLITSMKEHQRYFPVKSKTGKLLPYFVTVRNGGAEFLENVARGNEKVLRARLSDAAFFYREDQKMEIDHALNKLKSIVYHDEIGTLAEKVTRVRRLTNILSDKLGFKADQKTNADRAAEICKFDLVTNMVYEFPELQGFMGEKYARQKGETEAVSVAINEHYMPRNAEDHVPSTEVGAMLAIAEKVDTISSFFAIGLIPSGSQDPYALRRQATGVVQILLQKNWQMGLEEILSQSLTLLQEDGVLKEGLEHIQQELISFFKLRLKHLLQEKGIRYDLIDAVLGNDIGVVSSLITRAEVLEEKRTEPDFKENIEALSRVLNIASKADDIGEIQTPLFENQDEQKLYEKYLAVIKQLDSSISEAEYFAALVSLRPEINQYFEHTMVMAEDEAVKQNRLSQMGKLSQLIKKFANVNEIIVK</sequence>
<dbReference type="Pfam" id="PF05746">
    <property type="entry name" value="DALR_1"/>
    <property type="match status" value="1"/>
</dbReference>
<evidence type="ECO:0000256" key="5">
    <source>
        <dbReference type="ARBA" id="ARBA00022741"/>
    </source>
</evidence>
<evidence type="ECO:0000256" key="4">
    <source>
        <dbReference type="ARBA" id="ARBA00022598"/>
    </source>
</evidence>
<gene>
    <name evidence="10 12" type="primary">glyS</name>
    <name evidence="12" type="ORF">R4Z09_06800</name>
</gene>
<dbReference type="Proteomes" id="UP001357223">
    <property type="component" value="Chromosome"/>
</dbReference>
<accession>A0ABZ2CL37</accession>
<keyword evidence="7 10" id="KW-0648">Protein biosynthesis</keyword>
<dbReference type="EC" id="6.1.1.14" evidence="10"/>
<reference evidence="12 13" key="1">
    <citation type="submission" date="2023-10" db="EMBL/GenBank/DDBJ databases">
        <title>Niallia locisalis sp.nov. isolated from a salt pond sample.</title>
        <authorList>
            <person name="Li X.-J."/>
            <person name="Dong L."/>
        </authorList>
    </citation>
    <scope>NUCLEOTIDE SEQUENCE [LARGE SCALE GENOMIC DNA]</scope>
    <source>
        <strain evidence="12 13">DSM 29761</strain>
    </source>
</reference>
<dbReference type="SUPFAM" id="SSF109604">
    <property type="entry name" value="HD-domain/PDEase-like"/>
    <property type="match status" value="1"/>
</dbReference>
<dbReference type="InterPro" id="IPR006194">
    <property type="entry name" value="Gly-tRNA-synth_heterodimer"/>
</dbReference>
<dbReference type="InterPro" id="IPR008909">
    <property type="entry name" value="DALR_anticod-bd"/>
</dbReference>
<dbReference type="HAMAP" id="MF_00255">
    <property type="entry name" value="Gly_tRNA_synth_beta"/>
    <property type="match status" value="1"/>
</dbReference>
<evidence type="ECO:0000256" key="8">
    <source>
        <dbReference type="ARBA" id="ARBA00023146"/>
    </source>
</evidence>
<keyword evidence="5 10" id="KW-0547">Nucleotide-binding</keyword>
<dbReference type="PRINTS" id="PR01045">
    <property type="entry name" value="TRNASYNTHGB"/>
</dbReference>
<keyword evidence="13" id="KW-1185">Reference proteome</keyword>
<organism evidence="12 13">
    <name type="scientific">Niallia oryzisoli</name>
    <dbReference type="NCBI Taxonomy" id="1737571"/>
    <lineage>
        <taxon>Bacteria</taxon>
        <taxon>Bacillati</taxon>
        <taxon>Bacillota</taxon>
        <taxon>Bacilli</taxon>
        <taxon>Bacillales</taxon>
        <taxon>Bacillaceae</taxon>
        <taxon>Niallia</taxon>
    </lineage>
</organism>
<dbReference type="PROSITE" id="PS50861">
    <property type="entry name" value="AA_TRNA_LIGASE_II_GLYAB"/>
    <property type="match status" value="1"/>
</dbReference>
<keyword evidence="6 10" id="KW-0067">ATP-binding</keyword>
<evidence type="ECO:0000256" key="3">
    <source>
        <dbReference type="ARBA" id="ARBA00022490"/>
    </source>
</evidence>
<comment type="catalytic activity">
    <reaction evidence="9 10">
        <text>tRNA(Gly) + glycine + ATP = glycyl-tRNA(Gly) + AMP + diphosphate</text>
        <dbReference type="Rhea" id="RHEA:16013"/>
        <dbReference type="Rhea" id="RHEA-COMP:9664"/>
        <dbReference type="Rhea" id="RHEA-COMP:9683"/>
        <dbReference type="ChEBI" id="CHEBI:30616"/>
        <dbReference type="ChEBI" id="CHEBI:33019"/>
        <dbReference type="ChEBI" id="CHEBI:57305"/>
        <dbReference type="ChEBI" id="CHEBI:78442"/>
        <dbReference type="ChEBI" id="CHEBI:78522"/>
        <dbReference type="ChEBI" id="CHEBI:456215"/>
        <dbReference type="EC" id="6.1.1.14"/>
    </reaction>
</comment>
<comment type="subcellular location">
    <subcellularLocation>
        <location evidence="1 10">Cytoplasm</location>
    </subcellularLocation>
</comment>
<evidence type="ECO:0000256" key="1">
    <source>
        <dbReference type="ARBA" id="ARBA00004496"/>
    </source>
</evidence>
<evidence type="ECO:0000313" key="13">
    <source>
        <dbReference type="Proteomes" id="UP001357223"/>
    </source>
</evidence>
<evidence type="ECO:0000256" key="9">
    <source>
        <dbReference type="ARBA" id="ARBA00047937"/>
    </source>
</evidence>
<dbReference type="GO" id="GO:0004820">
    <property type="term" value="F:glycine-tRNA ligase activity"/>
    <property type="evidence" value="ECO:0007669"/>
    <property type="project" value="UniProtKB-EC"/>
</dbReference>